<proteinExistence type="predicted"/>
<name>A0A6A6I0E6_9PLEO</name>
<dbReference type="AlphaFoldDB" id="A0A6A6I0E6"/>
<organism evidence="2 3">
    <name type="scientific">Trematosphaeria pertusa</name>
    <dbReference type="NCBI Taxonomy" id="390896"/>
    <lineage>
        <taxon>Eukaryota</taxon>
        <taxon>Fungi</taxon>
        <taxon>Dikarya</taxon>
        <taxon>Ascomycota</taxon>
        <taxon>Pezizomycotina</taxon>
        <taxon>Dothideomycetes</taxon>
        <taxon>Pleosporomycetidae</taxon>
        <taxon>Pleosporales</taxon>
        <taxon>Massarineae</taxon>
        <taxon>Trematosphaeriaceae</taxon>
        <taxon>Trematosphaeria</taxon>
    </lineage>
</organism>
<feature type="chain" id="PRO_5025621000" description="Beta/gamma crystallin 'Greek key' domain-containing protein" evidence="1">
    <location>
        <begin position="18"/>
        <end position="105"/>
    </location>
</feature>
<dbReference type="Proteomes" id="UP000800094">
    <property type="component" value="Unassembled WGS sequence"/>
</dbReference>
<dbReference type="EMBL" id="ML987205">
    <property type="protein sequence ID" value="KAF2243363.1"/>
    <property type="molecule type" value="Genomic_DNA"/>
</dbReference>
<sequence length="105" mass="11065">MLFTSAILAALTASTTAASLPKRDATITVYTNTNYGGDSTSLTYVNGKCTDAGQYNDKVSSVKTYGASCKLFADYGCQGDSFAIDGDTPSLQGVFNDEMSSFTCY</sequence>
<keyword evidence="3" id="KW-1185">Reference proteome</keyword>
<dbReference type="RefSeq" id="XP_033678367.1">
    <property type="nucleotide sequence ID" value="XM_033827178.1"/>
</dbReference>
<evidence type="ECO:0000313" key="2">
    <source>
        <dbReference type="EMBL" id="KAF2243363.1"/>
    </source>
</evidence>
<gene>
    <name evidence="2" type="ORF">BU26DRAFT_509888</name>
</gene>
<evidence type="ECO:0000313" key="3">
    <source>
        <dbReference type="Proteomes" id="UP000800094"/>
    </source>
</evidence>
<dbReference type="Gene3D" id="2.60.20.10">
    <property type="entry name" value="Crystallins"/>
    <property type="match status" value="1"/>
</dbReference>
<feature type="signal peptide" evidence="1">
    <location>
        <begin position="1"/>
        <end position="17"/>
    </location>
</feature>
<dbReference type="OrthoDB" id="3926271at2759"/>
<dbReference type="GeneID" id="54580508"/>
<keyword evidence="1" id="KW-0732">Signal</keyword>
<reference evidence="2" key="1">
    <citation type="journal article" date="2020" name="Stud. Mycol.">
        <title>101 Dothideomycetes genomes: a test case for predicting lifestyles and emergence of pathogens.</title>
        <authorList>
            <person name="Haridas S."/>
            <person name="Albert R."/>
            <person name="Binder M."/>
            <person name="Bloem J."/>
            <person name="Labutti K."/>
            <person name="Salamov A."/>
            <person name="Andreopoulos B."/>
            <person name="Baker S."/>
            <person name="Barry K."/>
            <person name="Bills G."/>
            <person name="Bluhm B."/>
            <person name="Cannon C."/>
            <person name="Castanera R."/>
            <person name="Culley D."/>
            <person name="Daum C."/>
            <person name="Ezra D."/>
            <person name="Gonzalez J."/>
            <person name="Henrissat B."/>
            <person name="Kuo A."/>
            <person name="Liang C."/>
            <person name="Lipzen A."/>
            <person name="Lutzoni F."/>
            <person name="Magnuson J."/>
            <person name="Mondo S."/>
            <person name="Nolan M."/>
            <person name="Ohm R."/>
            <person name="Pangilinan J."/>
            <person name="Park H.-J."/>
            <person name="Ramirez L."/>
            <person name="Alfaro M."/>
            <person name="Sun H."/>
            <person name="Tritt A."/>
            <person name="Yoshinaga Y."/>
            <person name="Zwiers L.-H."/>
            <person name="Turgeon B."/>
            <person name="Goodwin S."/>
            <person name="Spatafora J."/>
            <person name="Crous P."/>
            <person name="Grigoriev I."/>
        </authorList>
    </citation>
    <scope>NUCLEOTIDE SEQUENCE</scope>
    <source>
        <strain evidence="2">CBS 122368</strain>
    </source>
</reference>
<accession>A0A6A6I0E6</accession>
<dbReference type="InterPro" id="IPR011024">
    <property type="entry name" value="G_crystallin-like"/>
</dbReference>
<evidence type="ECO:0000256" key="1">
    <source>
        <dbReference type="SAM" id="SignalP"/>
    </source>
</evidence>
<evidence type="ECO:0008006" key="4">
    <source>
        <dbReference type="Google" id="ProtNLM"/>
    </source>
</evidence>
<protein>
    <recommendedName>
        <fullName evidence="4">Beta/gamma crystallin 'Greek key' domain-containing protein</fullName>
    </recommendedName>
</protein>
<dbReference type="SUPFAM" id="SSF49695">
    <property type="entry name" value="gamma-Crystallin-like"/>
    <property type="match status" value="1"/>
</dbReference>